<keyword evidence="2" id="KW-1133">Transmembrane helix</keyword>
<feature type="region of interest" description="Disordered" evidence="1">
    <location>
        <begin position="47"/>
        <end position="182"/>
    </location>
</feature>
<feature type="region of interest" description="Disordered" evidence="1">
    <location>
        <begin position="380"/>
        <end position="481"/>
    </location>
</feature>
<name>A0AAV8VG80_9CUCU</name>
<dbReference type="Proteomes" id="UP001159042">
    <property type="component" value="Unassembled WGS sequence"/>
</dbReference>
<feature type="compositionally biased region" description="Low complexity" evidence="1">
    <location>
        <begin position="467"/>
        <end position="481"/>
    </location>
</feature>
<feature type="compositionally biased region" description="Basic and acidic residues" evidence="1">
    <location>
        <begin position="93"/>
        <end position="102"/>
    </location>
</feature>
<feature type="compositionally biased region" description="Polar residues" evidence="1">
    <location>
        <begin position="47"/>
        <end position="56"/>
    </location>
</feature>
<keyword evidence="2" id="KW-0472">Membrane</keyword>
<evidence type="ECO:0000256" key="1">
    <source>
        <dbReference type="SAM" id="MobiDB-lite"/>
    </source>
</evidence>
<evidence type="ECO:0000313" key="4">
    <source>
        <dbReference type="Proteomes" id="UP001159042"/>
    </source>
</evidence>
<evidence type="ECO:0000313" key="3">
    <source>
        <dbReference type="EMBL" id="KAJ8912921.1"/>
    </source>
</evidence>
<feature type="compositionally biased region" description="Polar residues" evidence="1">
    <location>
        <begin position="293"/>
        <end position="306"/>
    </location>
</feature>
<feature type="compositionally biased region" description="Basic and acidic residues" evidence="1">
    <location>
        <begin position="158"/>
        <end position="167"/>
    </location>
</feature>
<gene>
    <name evidence="3" type="ORF">NQ315_017251</name>
</gene>
<feature type="transmembrane region" description="Helical" evidence="2">
    <location>
        <begin position="14"/>
        <end position="32"/>
    </location>
</feature>
<feature type="compositionally biased region" description="Basic and acidic residues" evidence="1">
    <location>
        <begin position="112"/>
        <end position="125"/>
    </location>
</feature>
<keyword evidence="2" id="KW-0812">Transmembrane</keyword>
<feature type="compositionally biased region" description="Pro residues" evidence="1">
    <location>
        <begin position="168"/>
        <end position="180"/>
    </location>
</feature>
<feature type="compositionally biased region" description="Basic and acidic residues" evidence="1">
    <location>
        <begin position="57"/>
        <end position="72"/>
    </location>
</feature>
<sequence>MEAQVTLARDGLSVLYYGFVSLVIALLVKVVVNAYGRLEFGRFCDTAETTSPTSEVPKTEEQKAAQEPEKVTNGEASVEEVSKPEPVANPTAKPEDESKPAEEQGAAVVAADEPKISEPIVEKPAESAPSPVKEEVPPAEEPAAKAEEPKSTESVPVEENKEVRSEEVPPPLPSSNPPSPVTVFAESTKADALPADQVPLDIPPSVPVTETVPEPVVLKDVESVPQAIPSVDESVSKLESVPVVEGNVESVSPDSSLISEQIKVDESVPCKPESSETDLNPSLTESALPAVDSTISSTVVSQSNDTVPIETVKEPTKEPEAVQLAEEIPQPETLPVEGGIDSQQNIIDQKNTSESKTEIQSPAVAVESICEVVAEKGSDLQAQAQSPLEKPIQLEPSSEEQASELLTEKSDSAVVPPSTEVPESPLAPTSPPPSPVTASTQDSCLPDPVVNSPDPTLSLQSEQAVSPTEEVLPEPVTEQLPEPISESVVNADSLPDISTESLPSLPEPVSENLAEPMSLPPVDSVPEPIASDSVPHCPVSDVCPLPSDSLILTNGNANGLPSPVDEVSPRKQSLEMFLMKVRYGKKLEIRQSITQQFTFIGCGISYTCCNSNLSRFAPTGSELRQVGQAPTRLK</sequence>
<accession>A0AAV8VG80</accession>
<comment type="caution">
    <text evidence="3">The sequence shown here is derived from an EMBL/GenBank/DDBJ whole genome shotgun (WGS) entry which is preliminary data.</text>
</comment>
<dbReference type="AlphaFoldDB" id="A0AAV8VG80"/>
<reference evidence="3 4" key="1">
    <citation type="journal article" date="2023" name="Insect Mol. Biol.">
        <title>Genome sequencing provides insights into the evolution of gene families encoding plant cell wall-degrading enzymes in longhorned beetles.</title>
        <authorList>
            <person name="Shin N.R."/>
            <person name="Okamura Y."/>
            <person name="Kirsch R."/>
            <person name="Pauchet Y."/>
        </authorList>
    </citation>
    <scope>NUCLEOTIDE SEQUENCE [LARGE SCALE GENOMIC DNA]</scope>
    <source>
        <strain evidence="3">EAD_L_NR</strain>
    </source>
</reference>
<feature type="compositionally biased region" description="Low complexity" evidence="1">
    <location>
        <begin position="414"/>
        <end position="427"/>
    </location>
</feature>
<feature type="compositionally biased region" description="Polar residues" evidence="1">
    <location>
        <begin position="453"/>
        <end position="466"/>
    </location>
</feature>
<evidence type="ECO:0000256" key="2">
    <source>
        <dbReference type="SAM" id="Phobius"/>
    </source>
</evidence>
<dbReference type="EMBL" id="JANEYG010000107">
    <property type="protein sequence ID" value="KAJ8912921.1"/>
    <property type="molecule type" value="Genomic_DNA"/>
</dbReference>
<proteinExistence type="predicted"/>
<feature type="compositionally biased region" description="Polar residues" evidence="1">
    <location>
        <begin position="341"/>
        <end position="350"/>
    </location>
</feature>
<organism evidence="3 4">
    <name type="scientific">Exocentrus adspersus</name>
    <dbReference type="NCBI Taxonomy" id="1586481"/>
    <lineage>
        <taxon>Eukaryota</taxon>
        <taxon>Metazoa</taxon>
        <taxon>Ecdysozoa</taxon>
        <taxon>Arthropoda</taxon>
        <taxon>Hexapoda</taxon>
        <taxon>Insecta</taxon>
        <taxon>Pterygota</taxon>
        <taxon>Neoptera</taxon>
        <taxon>Endopterygota</taxon>
        <taxon>Coleoptera</taxon>
        <taxon>Polyphaga</taxon>
        <taxon>Cucujiformia</taxon>
        <taxon>Chrysomeloidea</taxon>
        <taxon>Cerambycidae</taxon>
        <taxon>Lamiinae</taxon>
        <taxon>Acanthocinini</taxon>
        <taxon>Exocentrus</taxon>
    </lineage>
</organism>
<feature type="compositionally biased region" description="Basic and acidic residues" evidence="1">
    <location>
        <begin position="132"/>
        <end position="151"/>
    </location>
</feature>
<keyword evidence="4" id="KW-1185">Reference proteome</keyword>
<feature type="region of interest" description="Disordered" evidence="1">
    <location>
        <begin position="264"/>
        <end position="362"/>
    </location>
</feature>
<feature type="compositionally biased region" description="Basic and acidic residues" evidence="1">
    <location>
        <begin position="311"/>
        <end position="320"/>
    </location>
</feature>
<protein>
    <submittedName>
        <fullName evidence="3">Uncharacterized protein</fullName>
    </submittedName>
</protein>